<organism evidence="1 2">
    <name type="scientific">Cytobacillus firmus</name>
    <name type="common">Bacillus firmus</name>
    <dbReference type="NCBI Taxonomy" id="1399"/>
    <lineage>
        <taxon>Bacteria</taxon>
        <taxon>Bacillati</taxon>
        <taxon>Bacillota</taxon>
        <taxon>Bacilli</taxon>
        <taxon>Bacillales</taxon>
        <taxon>Bacillaceae</taxon>
        <taxon>Cytobacillus</taxon>
    </lineage>
</organism>
<dbReference type="AlphaFoldDB" id="A0A800N8C2"/>
<sequence length="40" mass="4506">MNGKIHLGECDENKDIIYCPLPCYASINLGMQERGKRTGH</sequence>
<protein>
    <submittedName>
        <fullName evidence="1">Uncharacterized protein</fullName>
    </submittedName>
</protein>
<proteinExistence type="predicted"/>
<comment type="caution">
    <text evidence="1">The sequence shown here is derived from an EMBL/GenBank/DDBJ whole genome shotgun (WGS) entry which is preliminary data.</text>
</comment>
<gene>
    <name evidence="1" type="ORF">KIS1582_4891</name>
</gene>
<reference evidence="1 2" key="1">
    <citation type="journal article" date="2020" name="G3 (Bethesda)">
        <title>Whole Genome Sequencing and Comparative Genomics of Two Nematicidal Bacillus Strains Reveals a Wide Range of Possible Virulence Factors.</title>
        <authorList>
            <person name="Susic N."/>
            <person name="Janezic S."/>
            <person name="Rupnik M."/>
            <person name="Geric Stare B."/>
        </authorList>
    </citation>
    <scope>NUCLEOTIDE SEQUENCE [LARGE SCALE GENOMIC DNA]</scope>
    <source>
        <strain evidence="1 2">I-1582</strain>
    </source>
</reference>
<dbReference type="Proteomes" id="UP000465778">
    <property type="component" value="Unassembled WGS sequence"/>
</dbReference>
<dbReference type="EMBL" id="VDEM01000112">
    <property type="protein sequence ID" value="KAF0821394.1"/>
    <property type="molecule type" value="Genomic_DNA"/>
</dbReference>
<accession>A0A800N8C2</accession>
<evidence type="ECO:0000313" key="1">
    <source>
        <dbReference type="EMBL" id="KAF0821394.1"/>
    </source>
</evidence>
<name>A0A800N8C2_CYTFI</name>
<evidence type="ECO:0000313" key="2">
    <source>
        <dbReference type="Proteomes" id="UP000465778"/>
    </source>
</evidence>